<feature type="region of interest" description="Disordered" evidence="1">
    <location>
        <begin position="292"/>
        <end position="328"/>
    </location>
</feature>
<evidence type="ECO:0000313" key="2">
    <source>
        <dbReference type="EMBL" id="KZP01398.1"/>
    </source>
</evidence>
<feature type="region of interest" description="Disordered" evidence="1">
    <location>
        <begin position="1"/>
        <end position="127"/>
    </location>
</feature>
<name>A0A167RY23_CALVF</name>
<feature type="compositionally biased region" description="Polar residues" evidence="1">
    <location>
        <begin position="204"/>
        <end position="227"/>
    </location>
</feature>
<sequence>MSRPPVSSGSSSSALTSEPDSLFHGSSESVSDPQSPLTPLPGSELSDSDYNDKMAIDEESPPRSGLSAPTTMSAAPVWISPRSSPAPSPASRSSRSPQPRRAGRSRSKDIVIPPLPPAPTKPRAVGKQRTVTIFGVTMTKPSYRTQKKAPVVLAHEQSRSEPPVETSQVQQQEVEAQHGEQKIEQTPVAQPQVPHLELPFIDGSASSPSQITSDVVADNKSNPSPTLSDLGKIPKIKDVGLVHKIVLQRAAARIAGEKVRDLYANPFPDGTVAHDGYRTQAITSISAATTPAIVHPHSPSSSSPQHQSSTPMEQAQGDMPNSHSYSDGWLWTDADTQIMAQQRAGHAKRDNDPDFEPDVSRMSQVAASPALYKNPLRKSYGTKRKRQEEPEVTTPVEFPSTKRTRTSAEEPESTAWTHWAPHPPMRNWEYVRRSVSKARTPAFAHWTNGFVKPSGKRAQRKTQVLLPPPCSPPTVWFGSWTDILEAPNYGRLRYGVQVGIRDFPTLTATVLVLEGIAGPASSWDGDTLTITTRRAMTFVDKKPKRPKRRSTGPERATLKDQRLSIDQAGLLNSWDVGHHVDILVKNDFSLLPFRLDATYALLGAYKIEEVFESQDESQDADKNPKKYRVLKFVFKWDQEANRCSPWWVQPSDAISSTPTARASLLGSNESNCVVSDLRKHYSKLDHSVVSASESAIPSADKSVLDSAKMASVLFGTTVCQQCGGHAYRDRLVDWTCAQCSTPMGPWQLSPDWLRQVEASVGGTTLSFDVIKTKSSKLETAETLSQAVQIGRTAWSAKPLPCDSADHPIGDPDCLLKAFLEEPLPMLRVPLSGSDFTCKETKSPWFIHTSTWDERVASTRPEAQMWGTALPAATKAMSLLNAFAKTLGVSRLFYTMHTVLSCSGRDCRFIVRPGDEIAMLALRGTVLVRVALRYPPKKVRASLLPTANNRDITEGDSGNPEVDINKTMVASSTSEQNDVETRETAIAMSAPNGESDTIDTGVDAGKEAKEGRKKKAVTQSPKDAKKVAMSIKMAQKPNTKGLKALTKVKKITPGASDKGKGKGKRKAIVTQIKGKCIKGKAKFGKAVKIPKAPRKPPAPPRNFLLQHGDRVVLCADEEIIVTLQWKACAFVCIGTHSNAPPHARALDSSRETDVPIDECESEDDAASSIFFEQEEEQPNPTPRASAGGVLPEGMDTTAPEVVDQPGAMSLEEEPAALSGSVFDSMLVHSDTNGDYEGNGESDMNISDSEGSRSEISDSDDSIACMERSGAPVLDSTLAATFTSGDPSLDLYEAPLPPYTASRSTPQCLPGRYPLSAGNIVTERSDSDVLSRQLSPGTVSEQLEHVESQQSPMMAAASAAGPVTNHNYRVTEPVRMSGAGSDGGSGIVTPVPSPNMPPIPAEYAPGLLPTSLQSAATGETGPRPNHYPQSPIDSRSADIARNNTHRIRSPQLPLRETVHSQRAHDTWGRQEDEQRMELKARSAFPLEDHAMEQDQSDLYSSYYGRPHLLPGSHTTLNSRMSKEQSFEDAWSTPVTQRQHLPSLQARPFHGAASDTSVHLPTHPYVAQGTQNPRYQVYAAPANGWPMHASQHPHPTTWSRANEQCSVGHHGQGQAVEFRQLQPAPGEHAYATGDVGLAYPYPPHSIHSRAPTFENPMPPAFGPAGGTPHGQLHARVPGPYTEQGFAQPSVPHNSLLATGLNPAGAFAAEQSEIEIEHMMEDEIEEFDEEYDY</sequence>
<reference evidence="2 3" key="1">
    <citation type="journal article" date="2016" name="Mol. Biol. Evol.">
        <title>Comparative Genomics of Early-Diverging Mushroom-Forming Fungi Provides Insights into the Origins of Lignocellulose Decay Capabilities.</title>
        <authorList>
            <person name="Nagy L.G."/>
            <person name="Riley R."/>
            <person name="Tritt A."/>
            <person name="Adam C."/>
            <person name="Daum C."/>
            <person name="Floudas D."/>
            <person name="Sun H."/>
            <person name="Yadav J.S."/>
            <person name="Pangilinan J."/>
            <person name="Larsson K.H."/>
            <person name="Matsuura K."/>
            <person name="Barry K."/>
            <person name="Labutti K."/>
            <person name="Kuo R."/>
            <person name="Ohm R.A."/>
            <person name="Bhattacharya S.S."/>
            <person name="Shirouzu T."/>
            <person name="Yoshinaga Y."/>
            <person name="Martin F.M."/>
            <person name="Grigoriev I.V."/>
            <person name="Hibbett D.S."/>
        </authorList>
    </citation>
    <scope>NUCLEOTIDE SEQUENCE [LARGE SCALE GENOMIC DNA]</scope>
    <source>
        <strain evidence="2 3">TUFC12733</strain>
    </source>
</reference>
<feature type="compositionally biased region" description="Basic and acidic residues" evidence="1">
    <location>
        <begin position="1143"/>
        <end position="1152"/>
    </location>
</feature>
<gene>
    <name evidence="2" type="ORF">CALVIDRAFT_594125</name>
</gene>
<feature type="region of interest" description="Disordered" evidence="1">
    <location>
        <begin position="144"/>
        <end position="232"/>
    </location>
</feature>
<feature type="compositionally biased region" description="Low complexity" evidence="1">
    <location>
        <begin position="1"/>
        <end position="19"/>
    </location>
</feature>
<accession>A0A167RY23</accession>
<dbReference type="OrthoDB" id="10664300at2759"/>
<feature type="compositionally biased region" description="Low complexity" evidence="1">
    <location>
        <begin position="292"/>
        <end position="309"/>
    </location>
</feature>
<feature type="compositionally biased region" description="Low complexity" evidence="1">
    <location>
        <begin position="80"/>
        <end position="100"/>
    </location>
</feature>
<feature type="region of interest" description="Disordered" evidence="1">
    <location>
        <begin position="990"/>
        <end position="1023"/>
    </location>
</feature>
<feature type="compositionally biased region" description="Acidic residues" evidence="1">
    <location>
        <begin position="1153"/>
        <end position="1164"/>
    </location>
</feature>
<dbReference type="Proteomes" id="UP000076738">
    <property type="component" value="Unassembled WGS sequence"/>
</dbReference>
<feature type="region of interest" description="Disordered" evidence="1">
    <location>
        <begin position="1375"/>
        <end position="1433"/>
    </location>
</feature>
<proteinExistence type="predicted"/>
<feature type="compositionally biased region" description="Polar residues" evidence="1">
    <location>
        <begin position="24"/>
        <end position="37"/>
    </location>
</feature>
<feature type="region of interest" description="Disordered" evidence="1">
    <location>
        <begin position="378"/>
        <end position="418"/>
    </location>
</feature>
<feature type="compositionally biased region" description="Low complexity" evidence="1">
    <location>
        <begin position="164"/>
        <end position="174"/>
    </location>
</feature>
<protein>
    <submittedName>
        <fullName evidence="2">Uncharacterized protein</fullName>
    </submittedName>
</protein>
<organism evidence="2 3">
    <name type="scientific">Calocera viscosa (strain TUFC12733)</name>
    <dbReference type="NCBI Taxonomy" id="1330018"/>
    <lineage>
        <taxon>Eukaryota</taxon>
        <taxon>Fungi</taxon>
        <taxon>Dikarya</taxon>
        <taxon>Basidiomycota</taxon>
        <taxon>Agaricomycotina</taxon>
        <taxon>Dacrymycetes</taxon>
        <taxon>Dacrymycetales</taxon>
        <taxon>Dacrymycetaceae</taxon>
        <taxon>Calocera</taxon>
    </lineage>
</organism>
<feature type="region of interest" description="Disordered" evidence="1">
    <location>
        <begin position="1229"/>
        <end position="1255"/>
    </location>
</feature>
<evidence type="ECO:0000313" key="3">
    <source>
        <dbReference type="Proteomes" id="UP000076738"/>
    </source>
</evidence>
<keyword evidence="3" id="KW-1185">Reference proteome</keyword>
<feature type="compositionally biased region" description="Pro residues" evidence="1">
    <location>
        <begin position="1389"/>
        <end position="1398"/>
    </location>
</feature>
<feature type="region of interest" description="Disordered" evidence="1">
    <location>
        <begin position="1139"/>
        <end position="1199"/>
    </location>
</feature>
<dbReference type="EMBL" id="KV417266">
    <property type="protein sequence ID" value="KZP01398.1"/>
    <property type="molecule type" value="Genomic_DNA"/>
</dbReference>
<evidence type="ECO:0000256" key="1">
    <source>
        <dbReference type="SAM" id="MobiDB-lite"/>
    </source>
</evidence>